<name>A0A420HZ76_9PEZI</name>
<comment type="caution">
    <text evidence="1">The sequence shown here is derived from an EMBL/GenBank/DDBJ whole genome shotgun (WGS) entry which is preliminary data.</text>
</comment>
<protein>
    <submittedName>
        <fullName evidence="1">Uncharacterized protein</fullName>
    </submittedName>
</protein>
<sequence>MNQNPSIDSDGDTIMMGVNTLLAFLNNNDQSSKGNLSLASLGKTIMARMLGRELHGALKMNSRNFLA</sequence>
<proteinExistence type="predicted"/>
<evidence type="ECO:0000313" key="1">
    <source>
        <dbReference type="EMBL" id="RKF62713.1"/>
    </source>
</evidence>
<reference evidence="1 2" key="1">
    <citation type="journal article" date="2018" name="BMC Genomics">
        <title>Comparative genome analyses reveal sequence features reflecting distinct modes of host-adaptation between dicot and monocot powdery mildew.</title>
        <authorList>
            <person name="Wu Y."/>
            <person name="Ma X."/>
            <person name="Pan Z."/>
            <person name="Kale S.D."/>
            <person name="Song Y."/>
            <person name="King H."/>
            <person name="Zhang Q."/>
            <person name="Presley C."/>
            <person name="Deng X."/>
            <person name="Wei C.I."/>
            <person name="Xiao S."/>
        </authorList>
    </citation>
    <scope>NUCLEOTIDE SEQUENCE [LARGE SCALE GENOMIC DNA]</scope>
    <source>
        <strain evidence="1">UCSC1</strain>
    </source>
</reference>
<evidence type="ECO:0000313" key="2">
    <source>
        <dbReference type="Proteomes" id="UP000285405"/>
    </source>
</evidence>
<accession>A0A420HZ76</accession>
<dbReference type="AlphaFoldDB" id="A0A420HZ76"/>
<organism evidence="1 2">
    <name type="scientific">Golovinomyces cichoracearum</name>
    <dbReference type="NCBI Taxonomy" id="62708"/>
    <lineage>
        <taxon>Eukaryota</taxon>
        <taxon>Fungi</taxon>
        <taxon>Dikarya</taxon>
        <taxon>Ascomycota</taxon>
        <taxon>Pezizomycotina</taxon>
        <taxon>Leotiomycetes</taxon>
        <taxon>Erysiphales</taxon>
        <taxon>Erysiphaceae</taxon>
        <taxon>Golovinomyces</taxon>
    </lineage>
</organism>
<dbReference type="EMBL" id="MCBR01014523">
    <property type="protein sequence ID" value="RKF62713.1"/>
    <property type="molecule type" value="Genomic_DNA"/>
</dbReference>
<gene>
    <name evidence="1" type="ORF">GcC1_145011</name>
</gene>
<dbReference type="Proteomes" id="UP000285405">
    <property type="component" value="Unassembled WGS sequence"/>
</dbReference>